<feature type="transmembrane region" description="Helical" evidence="1">
    <location>
        <begin position="79"/>
        <end position="103"/>
    </location>
</feature>
<dbReference type="AlphaFoldDB" id="A0AA36M6Z6"/>
<keyword evidence="1" id="KW-0812">Transmembrane</keyword>
<evidence type="ECO:0000256" key="1">
    <source>
        <dbReference type="SAM" id="Phobius"/>
    </source>
</evidence>
<gene>
    <name evidence="2" type="ORF">CYNAS_LOCUS13472</name>
</gene>
<keyword evidence="3" id="KW-1185">Reference proteome</keyword>
<accession>A0AA36M6Z6</accession>
<comment type="caution">
    <text evidence="2">The sequence shown here is derived from an EMBL/GenBank/DDBJ whole genome shotgun (WGS) entry which is preliminary data.</text>
</comment>
<evidence type="ECO:0000313" key="3">
    <source>
        <dbReference type="Proteomes" id="UP001176961"/>
    </source>
</evidence>
<sequence>MKQLHRRPYSVAAIEVGSPRPVRSPLPPVRVPHHLTAQETVSVPAARTPRPSSSQLPPIKVYTLNNKRCRCPTCSHRTLVVYGIVLMIITTLFIVGLIILHYFNIIDWFPFLKRSLEKQLEM</sequence>
<reference evidence="2" key="1">
    <citation type="submission" date="2023-07" db="EMBL/GenBank/DDBJ databases">
        <authorList>
            <consortium name="CYATHOMIX"/>
        </authorList>
    </citation>
    <scope>NUCLEOTIDE SEQUENCE</scope>
    <source>
        <strain evidence="2">N/A</strain>
    </source>
</reference>
<organism evidence="2 3">
    <name type="scientific">Cylicocyclus nassatus</name>
    <name type="common">Nematode worm</name>
    <dbReference type="NCBI Taxonomy" id="53992"/>
    <lineage>
        <taxon>Eukaryota</taxon>
        <taxon>Metazoa</taxon>
        <taxon>Ecdysozoa</taxon>
        <taxon>Nematoda</taxon>
        <taxon>Chromadorea</taxon>
        <taxon>Rhabditida</taxon>
        <taxon>Rhabditina</taxon>
        <taxon>Rhabditomorpha</taxon>
        <taxon>Strongyloidea</taxon>
        <taxon>Strongylidae</taxon>
        <taxon>Cylicocyclus</taxon>
    </lineage>
</organism>
<name>A0AA36M6Z6_CYLNA</name>
<dbReference type="EMBL" id="CATQJL010000305">
    <property type="protein sequence ID" value="CAJ0601489.1"/>
    <property type="molecule type" value="Genomic_DNA"/>
</dbReference>
<keyword evidence="1" id="KW-0472">Membrane</keyword>
<keyword evidence="1" id="KW-1133">Transmembrane helix</keyword>
<evidence type="ECO:0000313" key="2">
    <source>
        <dbReference type="EMBL" id="CAJ0601489.1"/>
    </source>
</evidence>
<protein>
    <submittedName>
        <fullName evidence="2">Uncharacterized protein</fullName>
    </submittedName>
</protein>
<proteinExistence type="predicted"/>
<dbReference type="Proteomes" id="UP001176961">
    <property type="component" value="Unassembled WGS sequence"/>
</dbReference>